<comment type="caution">
    <text evidence="6">The sequence shown here is derived from an EMBL/GenBank/DDBJ whole genome shotgun (WGS) entry which is preliminary data.</text>
</comment>
<dbReference type="InterPro" id="IPR006620">
    <property type="entry name" value="Pro_4_hyd_alph"/>
</dbReference>
<dbReference type="RefSeq" id="WP_109279807.1">
    <property type="nucleotide sequence ID" value="NZ_JBFAUK010000026.1"/>
</dbReference>
<evidence type="ECO:0000313" key="7">
    <source>
        <dbReference type="Proteomes" id="UP001552594"/>
    </source>
</evidence>
<keyword evidence="3" id="KW-0560">Oxidoreductase</keyword>
<reference evidence="6 7" key="1">
    <citation type="submission" date="2024-06" db="EMBL/GenBank/DDBJ databases">
        <title>The Natural Products Discovery Center: Release of the First 8490 Sequenced Strains for Exploring Actinobacteria Biosynthetic Diversity.</title>
        <authorList>
            <person name="Kalkreuter E."/>
            <person name="Kautsar S.A."/>
            <person name="Yang D."/>
            <person name="Bader C.D."/>
            <person name="Teijaro C.N."/>
            <person name="Fluegel L."/>
            <person name="Davis C.M."/>
            <person name="Simpson J.R."/>
            <person name="Lauterbach L."/>
            <person name="Steele A.D."/>
            <person name="Gui C."/>
            <person name="Meng S."/>
            <person name="Li G."/>
            <person name="Viehrig K."/>
            <person name="Ye F."/>
            <person name="Su P."/>
            <person name="Kiefer A.F."/>
            <person name="Nichols A."/>
            <person name="Cepeda A.J."/>
            <person name="Yan W."/>
            <person name="Fan B."/>
            <person name="Jiang Y."/>
            <person name="Adhikari A."/>
            <person name="Zheng C.-J."/>
            <person name="Schuster L."/>
            <person name="Cowan T.M."/>
            <person name="Smanski M.J."/>
            <person name="Chevrette M.G."/>
            <person name="De Carvalho L.P.S."/>
            <person name="Shen B."/>
        </authorList>
    </citation>
    <scope>NUCLEOTIDE SEQUENCE [LARGE SCALE GENOMIC DNA]</scope>
    <source>
        <strain evidence="6 7">NPDC052347</strain>
    </source>
</reference>
<keyword evidence="7" id="KW-1185">Reference proteome</keyword>
<accession>A0ABV3K4C3</accession>
<evidence type="ECO:0000313" key="6">
    <source>
        <dbReference type="EMBL" id="MEV5510011.1"/>
    </source>
</evidence>
<evidence type="ECO:0000256" key="2">
    <source>
        <dbReference type="ARBA" id="ARBA00022964"/>
    </source>
</evidence>
<gene>
    <name evidence="6" type="ORF">AB0L16_26840</name>
</gene>
<evidence type="ECO:0000256" key="4">
    <source>
        <dbReference type="SAM" id="MobiDB-lite"/>
    </source>
</evidence>
<comment type="cofactor">
    <cofactor evidence="1">
        <name>L-ascorbate</name>
        <dbReference type="ChEBI" id="CHEBI:38290"/>
    </cofactor>
</comment>
<name>A0ABV3K4C3_STRON</name>
<feature type="domain" description="Prolyl 4-hydroxylase alpha subunit" evidence="5">
    <location>
        <begin position="27"/>
        <end position="225"/>
    </location>
</feature>
<keyword evidence="2" id="KW-0223">Dioxygenase</keyword>
<dbReference type="Pfam" id="PF13640">
    <property type="entry name" value="2OG-FeII_Oxy_3"/>
    <property type="match status" value="1"/>
</dbReference>
<feature type="region of interest" description="Disordered" evidence="4">
    <location>
        <begin position="1"/>
        <end position="22"/>
    </location>
</feature>
<protein>
    <submittedName>
        <fullName evidence="6">2OG-Fe(II) oxygenase</fullName>
    </submittedName>
</protein>
<dbReference type="EMBL" id="JBFAUK010000026">
    <property type="protein sequence ID" value="MEV5510011.1"/>
    <property type="molecule type" value="Genomic_DNA"/>
</dbReference>
<organism evidence="6 7">
    <name type="scientific">Streptomyces orinoci</name>
    <name type="common">Streptoverticillium orinoci</name>
    <dbReference type="NCBI Taxonomy" id="67339"/>
    <lineage>
        <taxon>Bacteria</taxon>
        <taxon>Bacillati</taxon>
        <taxon>Actinomycetota</taxon>
        <taxon>Actinomycetes</taxon>
        <taxon>Kitasatosporales</taxon>
        <taxon>Streptomycetaceae</taxon>
        <taxon>Streptomyces</taxon>
    </lineage>
</organism>
<evidence type="ECO:0000256" key="1">
    <source>
        <dbReference type="ARBA" id="ARBA00001961"/>
    </source>
</evidence>
<evidence type="ECO:0000256" key="3">
    <source>
        <dbReference type="ARBA" id="ARBA00023002"/>
    </source>
</evidence>
<dbReference type="Gene3D" id="2.60.120.620">
    <property type="entry name" value="q2cbj1_9rhob like domain"/>
    <property type="match status" value="1"/>
</dbReference>
<dbReference type="InterPro" id="IPR044862">
    <property type="entry name" value="Pro_4_hyd_alph_FE2OG_OXY"/>
</dbReference>
<sequence length="227" mass="24769">MTESAGVVETAPDGTPPSAGSTVSLATQLCRFDDVLGAAAADRLLEEACHALLAEVREQGSGTEMLVPPSWRCADQTARFPVLAEVLARLSPMVMTMLGVSPLLGVAPHNVRVAFGFTMHNQLSRDPMGQPPPSRDSAGEGDERRISFLYHLHRRPRGFLGGQTRIYDTTIRDGHPQVAESFRDVQPDHDSLVFFPSDAWYQVRPVTCPSAKLLDSRFAFHGWLSAS</sequence>
<evidence type="ECO:0000259" key="5">
    <source>
        <dbReference type="SMART" id="SM00702"/>
    </source>
</evidence>
<dbReference type="SMART" id="SM00702">
    <property type="entry name" value="P4Hc"/>
    <property type="match status" value="1"/>
</dbReference>
<proteinExistence type="predicted"/>
<dbReference type="Proteomes" id="UP001552594">
    <property type="component" value="Unassembled WGS sequence"/>
</dbReference>